<evidence type="ECO:0000313" key="4">
    <source>
        <dbReference type="Proteomes" id="UP001494902"/>
    </source>
</evidence>
<dbReference type="RefSeq" id="WP_349296700.1">
    <property type="nucleotide sequence ID" value="NZ_JBEDNQ010000001.1"/>
</dbReference>
<dbReference type="Gene3D" id="3.40.50.1820">
    <property type="entry name" value="alpha/beta hydrolase"/>
    <property type="match status" value="1"/>
</dbReference>
<accession>A0ABV1K592</accession>
<name>A0ABV1K592_9PSEU</name>
<comment type="caution">
    <text evidence="3">The sequence shown here is derived from an EMBL/GenBank/DDBJ whole genome shotgun (WGS) entry which is preliminary data.</text>
</comment>
<dbReference type="InterPro" id="IPR029058">
    <property type="entry name" value="AB_hydrolase_fold"/>
</dbReference>
<feature type="compositionally biased region" description="Gly residues" evidence="1">
    <location>
        <begin position="279"/>
        <end position="294"/>
    </location>
</feature>
<evidence type="ECO:0000313" key="3">
    <source>
        <dbReference type="EMBL" id="MEQ3549632.1"/>
    </source>
</evidence>
<dbReference type="PANTHER" id="PTHR43194:SF2">
    <property type="entry name" value="PEROXISOMAL MEMBRANE PROTEIN LPX1"/>
    <property type="match status" value="1"/>
</dbReference>
<dbReference type="EMBL" id="JBEDNQ010000001">
    <property type="protein sequence ID" value="MEQ3549632.1"/>
    <property type="molecule type" value="Genomic_DNA"/>
</dbReference>
<sequence>MSARRRTVRSGGLDLNVLVEGDGPAIVFLHGGGLTAHTWRRVVADLARDHRCVAVDLRGHGDSDWSPSADYTLTSMAADLRTVVAELGIARPHLVGMSLGGQVALHAVCHGFAARSLALVDVGPRLLQRPDNPIRTFMRTHSYPSFDAALDAAAEFRPDRDRASLASSLRRSMRPAGDGSWSWKWDPARRDSYAERSAEARALTGLLGAVSCPVLVVRGARSPVFGAADARRLVVALPRARLETLDAGHDVQSERPAELAALIRAFHEEDPDAPCGPPAGAGGPHGQAGQGISS</sequence>
<proteinExistence type="predicted"/>
<feature type="region of interest" description="Disordered" evidence="1">
    <location>
        <begin position="269"/>
        <end position="294"/>
    </location>
</feature>
<feature type="domain" description="AB hydrolase-1" evidence="2">
    <location>
        <begin position="24"/>
        <end position="256"/>
    </location>
</feature>
<protein>
    <submittedName>
        <fullName evidence="3">Alpha/beta hydrolase</fullName>
    </submittedName>
</protein>
<evidence type="ECO:0000259" key="2">
    <source>
        <dbReference type="Pfam" id="PF00561"/>
    </source>
</evidence>
<reference evidence="3 4" key="1">
    <citation type="submission" date="2024-03" db="EMBL/GenBank/DDBJ databases">
        <title>Draft genome sequence of Pseudonocardia nematodicida JCM 31783.</title>
        <authorList>
            <person name="Butdee W."/>
            <person name="Duangmal K."/>
        </authorList>
    </citation>
    <scope>NUCLEOTIDE SEQUENCE [LARGE SCALE GENOMIC DNA]</scope>
    <source>
        <strain evidence="3 4">JCM 31783</strain>
    </source>
</reference>
<gene>
    <name evidence="3" type="ORF">WIS52_04025</name>
</gene>
<organism evidence="3 4">
    <name type="scientific">Pseudonocardia nematodicida</name>
    <dbReference type="NCBI Taxonomy" id="1206997"/>
    <lineage>
        <taxon>Bacteria</taxon>
        <taxon>Bacillati</taxon>
        <taxon>Actinomycetota</taxon>
        <taxon>Actinomycetes</taxon>
        <taxon>Pseudonocardiales</taxon>
        <taxon>Pseudonocardiaceae</taxon>
        <taxon>Pseudonocardia</taxon>
    </lineage>
</organism>
<keyword evidence="3" id="KW-0378">Hydrolase</keyword>
<dbReference type="Proteomes" id="UP001494902">
    <property type="component" value="Unassembled WGS sequence"/>
</dbReference>
<dbReference type="InterPro" id="IPR000073">
    <property type="entry name" value="AB_hydrolase_1"/>
</dbReference>
<dbReference type="SUPFAM" id="SSF53474">
    <property type="entry name" value="alpha/beta-Hydrolases"/>
    <property type="match status" value="1"/>
</dbReference>
<evidence type="ECO:0000256" key="1">
    <source>
        <dbReference type="SAM" id="MobiDB-lite"/>
    </source>
</evidence>
<dbReference type="GO" id="GO:0016787">
    <property type="term" value="F:hydrolase activity"/>
    <property type="evidence" value="ECO:0007669"/>
    <property type="project" value="UniProtKB-KW"/>
</dbReference>
<keyword evidence="4" id="KW-1185">Reference proteome</keyword>
<dbReference type="InterPro" id="IPR050228">
    <property type="entry name" value="Carboxylesterase_BioH"/>
</dbReference>
<dbReference type="Pfam" id="PF00561">
    <property type="entry name" value="Abhydrolase_1"/>
    <property type="match status" value="1"/>
</dbReference>
<dbReference type="PANTHER" id="PTHR43194">
    <property type="entry name" value="HYDROLASE ALPHA/BETA FOLD FAMILY"/>
    <property type="match status" value="1"/>
</dbReference>